<dbReference type="OrthoDB" id="10488542at2759"/>
<dbReference type="RefSeq" id="XP_001440265.1">
    <property type="nucleotide sequence ID" value="XM_001440228.1"/>
</dbReference>
<evidence type="ECO:0000313" key="2">
    <source>
        <dbReference type="Proteomes" id="UP000000600"/>
    </source>
</evidence>
<reference evidence="1 2" key="1">
    <citation type="journal article" date="2006" name="Nature">
        <title>Global trends of whole-genome duplications revealed by the ciliate Paramecium tetraurelia.</title>
        <authorList>
            <consortium name="Genoscope"/>
            <person name="Aury J.-M."/>
            <person name="Jaillon O."/>
            <person name="Duret L."/>
            <person name="Noel B."/>
            <person name="Jubin C."/>
            <person name="Porcel B.M."/>
            <person name="Segurens B."/>
            <person name="Daubin V."/>
            <person name="Anthouard V."/>
            <person name="Aiach N."/>
            <person name="Arnaiz O."/>
            <person name="Billaut A."/>
            <person name="Beisson J."/>
            <person name="Blanc I."/>
            <person name="Bouhouche K."/>
            <person name="Camara F."/>
            <person name="Duharcourt S."/>
            <person name="Guigo R."/>
            <person name="Gogendeau D."/>
            <person name="Katinka M."/>
            <person name="Keller A.-M."/>
            <person name="Kissmehl R."/>
            <person name="Klotz C."/>
            <person name="Koll F."/>
            <person name="Le Moue A."/>
            <person name="Lepere C."/>
            <person name="Malinsky S."/>
            <person name="Nowacki M."/>
            <person name="Nowak J.K."/>
            <person name="Plattner H."/>
            <person name="Poulain J."/>
            <person name="Ruiz F."/>
            <person name="Serrano V."/>
            <person name="Zagulski M."/>
            <person name="Dessen P."/>
            <person name="Betermier M."/>
            <person name="Weissenbach J."/>
            <person name="Scarpelli C."/>
            <person name="Schachter V."/>
            <person name="Sperling L."/>
            <person name="Meyer E."/>
            <person name="Cohen J."/>
            <person name="Wincker P."/>
        </authorList>
    </citation>
    <scope>NUCLEOTIDE SEQUENCE [LARGE SCALE GENOMIC DNA]</scope>
    <source>
        <strain evidence="1 2">Stock d4-2</strain>
    </source>
</reference>
<name>A0CQ01_PARTE</name>
<dbReference type="Proteomes" id="UP000000600">
    <property type="component" value="Unassembled WGS sequence"/>
</dbReference>
<accession>A0CQ01</accession>
<gene>
    <name evidence="1" type="ORF">GSPATT00038825001</name>
</gene>
<dbReference type="InParanoid" id="A0CQ01"/>
<dbReference type="KEGG" id="ptm:GSPATT00038825001"/>
<keyword evidence="2" id="KW-1185">Reference proteome</keyword>
<evidence type="ECO:0008006" key="3">
    <source>
        <dbReference type="Google" id="ProtNLM"/>
    </source>
</evidence>
<protein>
    <recommendedName>
        <fullName evidence="3">Transmembrane protein</fullName>
    </recommendedName>
</protein>
<sequence length="812" mass="93955">MTQRFDKFGKRYSTPKILQNLTYCSTEGKHSLDALSLKMNEDLFVVSVKCNLQTTLLTIYDFNENSISSVSVYTYGGTNIFLINQKYQNNLVKLVQLEKMKLGVISIVQQGDVPILQLVIVPLYVDGSFKLNFQREQNVQLLTYSQFKAAQYIDIQLIDNEIKAINKNDPINSYLLSSFDIFGVMLNQNIIRKSKNQIEFKIISLNSNSYLTVWTTISSFNYEVFCQISQKDGITLTSPQKLSTGGEIYKLDLQINILANTILITWREGSQFSDISLNSVYKGALISKQSYQLIGEIFQINSANSQLKSLGRLEVIELQNQDMIISIMFYNILVDTQIIISYKFNEMGERLEFSQMRCGYACQECNQQGLCFKCTNSDLYLLQMDGSCVKKPEYCVNFKTYCQDCLDGYYKTQYLTCEKINQQVEKTILFDYEKYYYFYQIASYSNGNFVVVGSKSYTIIELNYYLSDGTQKVQNLQIITISNSNRMINDISLTIDDNNLLTIFYSVFSYTYSDKNMYYYQQFDQTFNKLAEAKLFYLGLQNQETTSIKAKILNSGQYAIIIKSRFDIYLQIMKLNFEFVADIKLPFSDNFDFTSNGELIAFAYIKDTICILNIFDLQLKLIQHQIINDGGLVKLASNELKQFIIVTNNQINIFAQGLIKQSYNITAISDINEIVIHSYQKNSKSYHLYYFSMQGLLKKSVQVNMNYTDLPTQNSWLTKLQNNNFIVFFHAGIINYNWRINFARFDQQGVSRPVVYPAKHLLYVIFVVLASKRILRLYFAKKYVSKLIVTDANLVIATNARVDFNLMNWDNV</sequence>
<dbReference type="GeneID" id="5026049"/>
<evidence type="ECO:0000313" key="1">
    <source>
        <dbReference type="EMBL" id="CAK72868.1"/>
    </source>
</evidence>
<proteinExistence type="predicted"/>
<dbReference type="HOGENOM" id="CLU_347639_0_0_1"/>
<dbReference type="EMBL" id="CT868136">
    <property type="protein sequence ID" value="CAK72868.1"/>
    <property type="molecule type" value="Genomic_DNA"/>
</dbReference>
<organism evidence="1 2">
    <name type="scientific">Paramecium tetraurelia</name>
    <dbReference type="NCBI Taxonomy" id="5888"/>
    <lineage>
        <taxon>Eukaryota</taxon>
        <taxon>Sar</taxon>
        <taxon>Alveolata</taxon>
        <taxon>Ciliophora</taxon>
        <taxon>Intramacronucleata</taxon>
        <taxon>Oligohymenophorea</taxon>
        <taxon>Peniculida</taxon>
        <taxon>Parameciidae</taxon>
        <taxon>Paramecium</taxon>
    </lineage>
</organism>
<dbReference type="AlphaFoldDB" id="A0CQ01"/>